<dbReference type="Pfam" id="PF00179">
    <property type="entry name" value="UQ_con"/>
    <property type="match status" value="1"/>
</dbReference>
<organism evidence="2 3">
    <name type="scientific">Phormidium yuhuli AB48</name>
    <dbReference type="NCBI Taxonomy" id="2940671"/>
    <lineage>
        <taxon>Bacteria</taxon>
        <taxon>Bacillati</taxon>
        <taxon>Cyanobacteriota</taxon>
        <taxon>Cyanophyceae</taxon>
        <taxon>Oscillatoriophycideae</taxon>
        <taxon>Oscillatoriales</taxon>
        <taxon>Oscillatoriaceae</taxon>
        <taxon>Phormidium</taxon>
        <taxon>Phormidium yuhuli</taxon>
    </lineage>
</organism>
<dbReference type="SUPFAM" id="SSF54495">
    <property type="entry name" value="UBC-like"/>
    <property type="match status" value="1"/>
</dbReference>
<evidence type="ECO:0000313" key="2">
    <source>
        <dbReference type="EMBL" id="USR92453.1"/>
    </source>
</evidence>
<dbReference type="InterPro" id="IPR000608">
    <property type="entry name" value="UBC"/>
</dbReference>
<gene>
    <name evidence="2" type="ORF">NEA10_06965</name>
</gene>
<protein>
    <recommendedName>
        <fullName evidence="1">UBC core domain-containing protein</fullName>
    </recommendedName>
</protein>
<evidence type="ECO:0000313" key="3">
    <source>
        <dbReference type="Proteomes" id="UP001056708"/>
    </source>
</evidence>
<keyword evidence="3" id="KW-1185">Reference proteome</keyword>
<reference evidence="2" key="1">
    <citation type="submission" date="2022-06" db="EMBL/GenBank/DDBJ databases">
        <title>Genome sequence of Phormidium yuhuli AB48 isolated from an industrial photobioreactor environment.</title>
        <authorList>
            <person name="Qiu Y."/>
            <person name="Noonan A.J.C."/>
            <person name="Dofher K."/>
            <person name="Koch M."/>
            <person name="Kieft B."/>
            <person name="Lin X."/>
            <person name="Ziels R.M."/>
            <person name="Hallam S.J."/>
        </authorList>
    </citation>
    <scope>NUCLEOTIDE SEQUENCE</scope>
    <source>
        <strain evidence="2">AB48</strain>
    </source>
</reference>
<dbReference type="RefSeq" id="WP_252664609.1">
    <property type="nucleotide sequence ID" value="NZ_CP098611.1"/>
</dbReference>
<name>A0ABY5AUF8_9CYAN</name>
<proteinExistence type="predicted"/>
<dbReference type="Gene3D" id="3.10.110.10">
    <property type="entry name" value="Ubiquitin Conjugating Enzyme"/>
    <property type="match status" value="1"/>
</dbReference>
<dbReference type="InterPro" id="IPR016135">
    <property type="entry name" value="UBQ-conjugating_enzyme/RWD"/>
</dbReference>
<accession>A0ABY5AUF8</accession>
<dbReference type="EMBL" id="CP098611">
    <property type="protein sequence ID" value="USR92453.1"/>
    <property type="molecule type" value="Genomic_DNA"/>
</dbReference>
<evidence type="ECO:0000259" key="1">
    <source>
        <dbReference type="Pfam" id="PF00179"/>
    </source>
</evidence>
<feature type="domain" description="UBC core" evidence="1">
    <location>
        <begin position="55"/>
        <end position="142"/>
    </location>
</feature>
<sequence length="179" mass="20910">MTPQERRKIRLENDFKEMTNIKGSVIDWNVLKGVAPHVESYEVIVNIRTIIDPSPRYRNQHDLVLELPENYPNTPPLVNMSSVPPPYHPNWYRNGNWCYGTWSLSEGLGHYVIRLIRTLQFDLEITNPESPANRDANQWFLSKKNSGLFPCDKTALPDPTHSKFRIQRSVHKKFNIQNN</sequence>
<dbReference type="Proteomes" id="UP001056708">
    <property type="component" value="Chromosome"/>
</dbReference>